<dbReference type="Proteomes" id="UP000826271">
    <property type="component" value="Unassembled WGS sequence"/>
</dbReference>
<dbReference type="PANTHER" id="PTHR33918:SF3">
    <property type="entry name" value="CYTOCHROME P450 FAMILY PROTEIN"/>
    <property type="match status" value="1"/>
</dbReference>
<comment type="caution">
    <text evidence="3">The sequence shown here is derived from an EMBL/GenBank/DDBJ whole genome shotgun (WGS) entry which is preliminary data.</text>
</comment>
<dbReference type="EMBL" id="WHWC01000019">
    <property type="protein sequence ID" value="KAG8363401.1"/>
    <property type="molecule type" value="Genomic_DNA"/>
</dbReference>
<protein>
    <recommendedName>
        <fullName evidence="2">DUF7733 domain-containing protein</fullName>
    </recommendedName>
</protein>
<feature type="transmembrane region" description="Helical" evidence="1">
    <location>
        <begin position="182"/>
        <end position="203"/>
    </location>
</feature>
<accession>A0AAV6VZL8</accession>
<feature type="transmembrane region" description="Helical" evidence="1">
    <location>
        <begin position="223"/>
        <end position="244"/>
    </location>
</feature>
<feature type="domain" description="DUF7733" evidence="2">
    <location>
        <begin position="189"/>
        <end position="308"/>
    </location>
</feature>
<dbReference type="AlphaFoldDB" id="A0AAV6VZL8"/>
<name>A0AAV6VZL8_9LAMI</name>
<gene>
    <name evidence="3" type="ORF">BUALT_Bualt19G0018500</name>
</gene>
<reference evidence="3" key="1">
    <citation type="submission" date="2019-10" db="EMBL/GenBank/DDBJ databases">
        <authorList>
            <person name="Zhang R."/>
            <person name="Pan Y."/>
            <person name="Wang J."/>
            <person name="Ma R."/>
            <person name="Yu S."/>
        </authorList>
    </citation>
    <scope>NUCLEOTIDE SEQUENCE</scope>
    <source>
        <strain evidence="3">LA-IB0</strain>
        <tissue evidence="3">Leaf</tissue>
    </source>
</reference>
<proteinExistence type="predicted"/>
<sequence length="358" mass="40210">MILSSSLNFVPNFFGRFRFYSAGTQLDKLHLMNHGMASITHPPSSIPVLNVSRLHHKRLKLWKFQNLPCRSNFPCFAKKLSTISYSNVSPWEPAPITYAPENEENILKDPGNIFEAMNTSDEPTETSLTNAEHHVDTKNPSFMYLRWPLWLLGPALLLATGVVPTLWLPVSSIFLGPNMASLLSLTGLDCIFNLGATLFLLMADSTARPSNTRNCITKPPSSYQFYNIIANVIGFIIPLAMLFGAQKGFLQPQLPFISFLVLLGPYFLLLSVQMITEMLTWHWQSPVWLVTPVVYEAYRLLQLMRGLKLGAELGAPSWTVHTVRGLVCGWVLVLGVQLMRVAWYAGFTARTYQQQSDG</sequence>
<dbReference type="PANTHER" id="PTHR33918">
    <property type="entry name" value="OS01G0704200 PROTEIN"/>
    <property type="match status" value="1"/>
</dbReference>
<dbReference type="Pfam" id="PF24867">
    <property type="entry name" value="DUF7733"/>
    <property type="match status" value="1"/>
</dbReference>
<keyword evidence="1" id="KW-0472">Membrane</keyword>
<evidence type="ECO:0000256" key="1">
    <source>
        <dbReference type="SAM" id="Phobius"/>
    </source>
</evidence>
<dbReference type="InterPro" id="IPR056635">
    <property type="entry name" value="DUF7733"/>
</dbReference>
<keyword evidence="4" id="KW-1185">Reference proteome</keyword>
<keyword evidence="1" id="KW-0812">Transmembrane</keyword>
<evidence type="ECO:0000313" key="3">
    <source>
        <dbReference type="EMBL" id="KAG8363401.1"/>
    </source>
</evidence>
<organism evidence="3 4">
    <name type="scientific">Buddleja alternifolia</name>
    <dbReference type="NCBI Taxonomy" id="168488"/>
    <lineage>
        <taxon>Eukaryota</taxon>
        <taxon>Viridiplantae</taxon>
        <taxon>Streptophyta</taxon>
        <taxon>Embryophyta</taxon>
        <taxon>Tracheophyta</taxon>
        <taxon>Spermatophyta</taxon>
        <taxon>Magnoliopsida</taxon>
        <taxon>eudicotyledons</taxon>
        <taxon>Gunneridae</taxon>
        <taxon>Pentapetalae</taxon>
        <taxon>asterids</taxon>
        <taxon>lamiids</taxon>
        <taxon>Lamiales</taxon>
        <taxon>Scrophulariaceae</taxon>
        <taxon>Buddlejeae</taxon>
        <taxon>Buddleja</taxon>
    </lineage>
</organism>
<keyword evidence="1" id="KW-1133">Transmembrane helix</keyword>
<evidence type="ECO:0000259" key="2">
    <source>
        <dbReference type="Pfam" id="PF24867"/>
    </source>
</evidence>
<evidence type="ECO:0000313" key="4">
    <source>
        <dbReference type="Proteomes" id="UP000826271"/>
    </source>
</evidence>
<feature type="transmembrane region" description="Helical" evidence="1">
    <location>
        <begin position="256"/>
        <end position="275"/>
    </location>
</feature>
<feature type="transmembrane region" description="Helical" evidence="1">
    <location>
        <begin position="147"/>
        <end position="170"/>
    </location>
</feature>